<proteinExistence type="inferred from homology"/>
<evidence type="ECO:0000313" key="10">
    <source>
        <dbReference type="EMBL" id="GAA4494521.1"/>
    </source>
</evidence>
<dbReference type="InterPro" id="IPR000415">
    <property type="entry name" value="Nitroreductase-like"/>
</dbReference>
<sequence>MTSSFDPQQLNELIRTRRSVFVPQFEPSKVIPDAIIWQLLENANWAPSHKRTEPWRFVVFSGAGLQRLARLQADLYQQTAGFKFNPAKHEKLLASPLQCSHVIALGLHRSDDLPEIEDVEAVACAVQNLALSAHAYGLGGFWSSGGVTYTEEAKAFFGLGSSDKLLGFFHLGYVRTPGSAGKRGPVQDKVRWVAE</sequence>
<comment type="similarity">
    <text evidence="2 8">Belongs to the nitroreductase family.</text>
</comment>
<keyword evidence="11" id="KW-1185">Reference proteome</keyword>
<gene>
    <name evidence="10" type="ORF">GCM10023172_04820</name>
</gene>
<dbReference type="Pfam" id="PF00881">
    <property type="entry name" value="Nitroreductase"/>
    <property type="match status" value="1"/>
</dbReference>
<dbReference type="EC" id="1.-.-.-" evidence="8"/>
<feature type="domain" description="Nitroreductase" evidence="9">
    <location>
        <begin position="14"/>
        <end position="173"/>
    </location>
</feature>
<dbReference type="RefSeq" id="WP_208130449.1">
    <property type="nucleotide sequence ID" value="NZ_BAABGQ010000003.1"/>
</dbReference>
<keyword evidence="3 8" id="KW-0285">Flavoprotein</keyword>
<evidence type="ECO:0000256" key="4">
    <source>
        <dbReference type="ARBA" id="ARBA00022643"/>
    </source>
</evidence>
<dbReference type="PANTHER" id="PTHR43821">
    <property type="entry name" value="NAD(P)H NITROREDUCTASE YDJA-RELATED"/>
    <property type="match status" value="1"/>
</dbReference>
<keyword evidence="7 8" id="KW-0520">NAD</keyword>
<dbReference type="PIRSF" id="PIRSF000232">
    <property type="entry name" value="YdjA"/>
    <property type="match status" value="1"/>
</dbReference>
<comment type="caution">
    <text evidence="10">The sequence shown here is derived from an EMBL/GenBank/DDBJ whole genome shotgun (WGS) entry which is preliminary data.</text>
</comment>
<name>A0ABP8PYX3_9BACT</name>
<evidence type="ECO:0000256" key="6">
    <source>
        <dbReference type="ARBA" id="ARBA00023002"/>
    </source>
</evidence>
<accession>A0ABP8PYX3</accession>
<dbReference type="CDD" id="cd02135">
    <property type="entry name" value="YdjA-like"/>
    <property type="match status" value="1"/>
</dbReference>
<evidence type="ECO:0000256" key="1">
    <source>
        <dbReference type="ARBA" id="ARBA00001917"/>
    </source>
</evidence>
<dbReference type="PANTHER" id="PTHR43821:SF1">
    <property type="entry name" value="NAD(P)H NITROREDUCTASE YDJA-RELATED"/>
    <property type="match status" value="1"/>
</dbReference>
<protein>
    <recommendedName>
        <fullName evidence="8">Putative NAD(P)H nitroreductase</fullName>
        <ecNumber evidence="8">1.-.-.-</ecNumber>
    </recommendedName>
</protein>
<dbReference type="InterPro" id="IPR052530">
    <property type="entry name" value="NAD(P)H_nitroreductase"/>
</dbReference>
<evidence type="ECO:0000256" key="2">
    <source>
        <dbReference type="ARBA" id="ARBA00007118"/>
    </source>
</evidence>
<dbReference type="Proteomes" id="UP001501243">
    <property type="component" value="Unassembled WGS sequence"/>
</dbReference>
<evidence type="ECO:0000256" key="5">
    <source>
        <dbReference type="ARBA" id="ARBA00022857"/>
    </source>
</evidence>
<keyword evidence="5 8" id="KW-0521">NADP</keyword>
<keyword evidence="6 8" id="KW-0560">Oxidoreductase</keyword>
<dbReference type="InterPro" id="IPR026021">
    <property type="entry name" value="YdjA-like"/>
</dbReference>
<dbReference type="Gene3D" id="3.40.109.10">
    <property type="entry name" value="NADH Oxidase"/>
    <property type="match status" value="1"/>
</dbReference>
<evidence type="ECO:0000256" key="3">
    <source>
        <dbReference type="ARBA" id="ARBA00022630"/>
    </source>
</evidence>
<dbReference type="SUPFAM" id="SSF55469">
    <property type="entry name" value="FMN-dependent nitroreductase-like"/>
    <property type="match status" value="1"/>
</dbReference>
<dbReference type="InterPro" id="IPR029479">
    <property type="entry name" value="Nitroreductase"/>
</dbReference>
<evidence type="ECO:0000256" key="8">
    <source>
        <dbReference type="PIRNR" id="PIRNR000232"/>
    </source>
</evidence>
<evidence type="ECO:0000313" key="11">
    <source>
        <dbReference type="Proteomes" id="UP001501243"/>
    </source>
</evidence>
<reference evidence="11" key="1">
    <citation type="journal article" date="2019" name="Int. J. Syst. Evol. Microbiol.">
        <title>The Global Catalogue of Microorganisms (GCM) 10K type strain sequencing project: providing services to taxonomists for standard genome sequencing and annotation.</title>
        <authorList>
            <consortium name="The Broad Institute Genomics Platform"/>
            <consortium name="The Broad Institute Genome Sequencing Center for Infectious Disease"/>
            <person name="Wu L."/>
            <person name="Ma J."/>
        </authorList>
    </citation>
    <scope>NUCLEOTIDE SEQUENCE [LARGE SCALE GENOMIC DNA]</scope>
    <source>
        <strain evidence="11">JCM 17841</strain>
    </source>
</reference>
<comment type="cofactor">
    <cofactor evidence="1 8">
        <name>FMN</name>
        <dbReference type="ChEBI" id="CHEBI:58210"/>
    </cofactor>
</comment>
<evidence type="ECO:0000259" key="9">
    <source>
        <dbReference type="Pfam" id="PF00881"/>
    </source>
</evidence>
<evidence type="ECO:0000256" key="7">
    <source>
        <dbReference type="ARBA" id="ARBA00023027"/>
    </source>
</evidence>
<dbReference type="EMBL" id="BAABGQ010000003">
    <property type="protein sequence ID" value="GAA4494521.1"/>
    <property type="molecule type" value="Genomic_DNA"/>
</dbReference>
<keyword evidence="4 8" id="KW-0288">FMN</keyword>
<organism evidence="10 11">
    <name type="scientific">Hymenobacter ginsengisoli</name>
    <dbReference type="NCBI Taxonomy" id="1051626"/>
    <lineage>
        <taxon>Bacteria</taxon>
        <taxon>Pseudomonadati</taxon>
        <taxon>Bacteroidota</taxon>
        <taxon>Cytophagia</taxon>
        <taxon>Cytophagales</taxon>
        <taxon>Hymenobacteraceae</taxon>
        <taxon>Hymenobacter</taxon>
    </lineage>
</organism>